<sequence length="194" mass="22226">MRLLSGVLLAALATATVTRNQGPEIWGSRNEIDEFEMHQAIECLHEQICTRRKVPFEGKIRCTIGAAVAYVCNYQARSHDDGQLECSEGEMYEAWRQIRIAKASATGWWYDEGASKTYGFDRRCRANECDNGWKVGSEGEQCTNIKGDDGAWLFDYKSDMYPNFTAQYIQALPEPGDENEPMYFRPWREGTRPR</sequence>
<evidence type="ECO:0000256" key="1">
    <source>
        <dbReference type="SAM" id="MobiDB-lite"/>
    </source>
</evidence>
<protein>
    <submittedName>
        <fullName evidence="3">Uncharacterized protein</fullName>
    </submittedName>
</protein>
<gene>
    <name evidence="3" type="ORF">B0T25DRAFT_570449</name>
</gene>
<evidence type="ECO:0000256" key="2">
    <source>
        <dbReference type="SAM" id="SignalP"/>
    </source>
</evidence>
<dbReference type="AlphaFoldDB" id="A0AAJ0HFD1"/>
<reference evidence="3" key="2">
    <citation type="submission" date="2023-06" db="EMBL/GenBank/DDBJ databases">
        <authorList>
            <consortium name="Lawrence Berkeley National Laboratory"/>
            <person name="Haridas S."/>
            <person name="Hensen N."/>
            <person name="Bonometti L."/>
            <person name="Westerberg I."/>
            <person name="Brannstrom I.O."/>
            <person name="Guillou S."/>
            <person name="Cros-Aarteil S."/>
            <person name="Calhoun S."/>
            <person name="Kuo A."/>
            <person name="Mondo S."/>
            <person name="Pangilinan J."/>
            <person name="Riley R."/>
            <person name="Labutti K."/>
            <person name="Andreopoulos B."/>
            <person name="Lipzen A."/>
            <person name="Chen C."/>
            <person name="Yanf M."/>
            <person name="Daum C."/>
            <person name="Ng V."/>
            <person name="Clum A."/>
            <person name="Steindorff A."/>
            <person name="Ohm R."/>
            <person name="Martin F."/>
            <person name="Silar P."/>
            <person name="Natvig D."/>
            <person name="Lalanne C."/>
            <person name="Gautier V."/>
            <person name="Ament-Velasquez S.L."/>
            <person name="Kruys A."/>
            <person name="Hutchinson M.I."/>
            <person name="Powell A.J."/>
            <person name="Barry K."/>
            <person name="Miller A.N."/>
            <person name="Grigoriev I.V."/>
            <person name="Debuchy R."/>
            <person name="Gladieux P."/>
            <person name="Thoren M.H."/>
            <person name="Johannesson H."/>
        </authorList>
    </citation>
    <scope>NUCLEOTIDE SEQUENCE</scope>
    <source>
        <strain evidence="3">CBS 955.72</strain>
    </source>
</reference>
<feature type="chain" id="PRO_5042593052" evidence="2">
    <location>
        <begin position="19"/>
        <end position="194"/>
    </location>
</feature>
<feature type="region of interest" description="Disordered" evidence="1">
    <location>
        <begin position="173"/>
        <end position="194"/>
    </location>
</feature>
<reference evidence="3" key="1">
    <citation type="journal article" date="2023" name="Mol. Phylogenet. Evol.">
        <title>Genome-scale phylogeny and comparative genomics of the fungal order Sordariales.</title>
        <authorList>
            <person name="Hensen N."/>
            <person name="Bonometti L."/>
            <person name="Westerberg I."/>
            <person name="Brannstrom I.O."/>
            <person name="Guillou S."/>
            <person name="Cros-Aarteil S."/>
            <person name="Calhoun S."/>
            <person name="Haridas S."/>
            <person name="Kuo A."/>
            <person name="Mondo S."/>
            <person name="Pangilinan J."/>
            <person name="Riley R."/>
            <person name="LaButti K."/>
            <person name="Andreopoulos B."/>
            <person name="Lipzen A."/>
            <person name="Chen C."/>
            <person name="Yan M."/>
            <person name="Daum C."/>
            <person name="Ng V."/>
            <person name="Clum A."/>
            <person name="Steindorff A."/>
            <person name="Ohm R.A."/>
            <person name="Martin F."/>
            <person name="Silar P."/>
            <person name="Natvig D.O."/>
            <person name="Lalanne C."/>
            <person name="Gautier V."/>
            <person name="Ament-Velasquez S.L."/>
            <person name="Kruys A."/>
            <person name="Hutchinson M.I."/>
            <person name="Powell A.J."/>
            <person name="Barry K."/>
            <person name="Miller A.N."/>
            <person name="Grigoriev I.V."/>
            <person name="Debuchy R."/>
            <person name="Gladieux P."/>
            <person name="Hiltunen Thoren M."/>
            <person name="Johannesson H."/>
        </authorList>
    </citation>
    <scope>NUCLEOTIDE SEQUENCE</scope>
    <source>
        <strain evidence="3">CBS 955.72</strain>
    </source>
</reference>
<proteinExistence type="predicted"/>
<accession>A0AAJ0HFD1</accession>
<keyword evidence="4" id="KW-1185">Reference proteome</keyword>
<organism evidence="3 4">
    <name type="scientific">Lasiosphaeria hispida</name>
    <dbReference type="NCBI Taxonomy" id="260671"/>
    <lineage>
        <taxon>Eukaryota</taxon>
        <taxon>Fungi</taxon>
        <taxon>Dikarya</taxon>
        <taxon>Ascomycota</taxon>
        <taxon>Pezizomycotina</taxon>
        <taxon>Sordariomycetes</taxon>
        <taxon>Sordariomycetidae</taxon>
        <taxon>Sordariales</taxon>
        <taxon>Lasiosphaeriaceae</taxon>
        <taxon>Lasiosphaeria</taxon>
    </lineage>
</organism>
<name>A0AAJ0HFD1_9PEZI</name>
<evidence type="ECO:0000313" key="3">
    <source>
        <dbReference type="EMBL" id="KAK3349843.1"/>
    </source>
</evidence>
<dbReference type="Proteomes" id="UP001275084">
    <property type="component" value="Unassembled WGS sequence"/>
</dbReference>
<comment type="caution">
    <text evidence="3">The sequence shown here is derived from an EMBL/GenBank/DDBJ whole genome shotgun (WGS) entry which is preliminary data.</text>
</comment>
<keyword evidence="2" id="KW-0732">Signal</keyword>
<dbReference type="EMBL" id="JAUIQD010000005">
    <property type="protein sequence ID" value="KAK3349843.1"/>
    <property type="molecule type" value="Genomic_DNA"/>
</dbReference>
<feature type="signal peptide" evidence="2">
    <location>
        <begin position="1"/>
        <end position="18"/>
    </location>
</feature>
<evidence type="ECO:0000313" key="4">
    <source>
        <dbReference type="Proteomes" id="UP001275084"/>
    </source>
</evidence>